<evidence type="ECO:0000256" key="1">
    <source>
        <dbReference type="ARBA" id="ARBA00002724"/>
    </source>
</evidence>
<comment type="subcellular location">
    <subcellularLocation>
        <location evidence="2">Cytoplasm</location>
    </subcellularLocation>
</comment>
<comment type="catalytic activity">
    <reaction evidence="12">
        <text>cytidine(967) in 16S rRNA + S-adenosyl-L-methionine = 5-methylcytidine(967) in 16S rRNA + S-adenosyl-L-homocysteine + H(+)</text>
        <dbReference type="Rhea" id="RHEA:42748"/>
        <dbReference type="Rhea" id="RHEA-COMP:10219"/>
        <dbReference type="Rhea" id="RHEA-COMP:10220"/>
        <dbReference type="ChEBI" id="CHEBI:15378"/>
        <dbReference type="ChEBI" id="CHEBI:57856"/>
        <dbReference type="ChEBI" id="CHEBI:59789"/>
        <dbReference type="ChEBI" id="CHEBI:74483"/>
        <dbReference type="ChEBI" id="CHEBI:82748"/>
        <dbReference type="EC" id="2.1.1.176"/>
    </reaction>
</comment>
<dbReference type="Pfam" id="PF01189">
    <property type="entry name" value="Methyltr_RsmB-F"/>
    <property type="match status" value="1"/>
</dbReference>
<protein>
    <recommendedName>
        <fullName evidence="3">16S rRNA (cytosine(967)-C(5))-methyltransferase</fullName>
        <ecNumber evidence="3">2.1.1.176</ecNumber>
    </recommendedName>
    <alternativeName>
        <fullName evidence="10">16S rRNA m5C967 methyltransferase</fullName>
    </alternativeName>
    <alternativeName>
        <fullName evidence="11">rRNA (cytosine-C(5)-)-methyltransferase RsmB</fullName>
    </alternativeName>
</protein>
<keyword evidence="5" id="KW-0698">rRNA processing</keyword>
<dbReference type="InterPro" id="IPR004573">
    <property type="entry name" value="rRNA_ssu_MeTfrase_B"/>
</dbReference>
<dbReference type="InterPro" id="IPR006027">
    <property type="entry name" value="NusB_RsmB_TIM44"/>
</dbReference>
<dbReference type="Gene3D" id="1.10.940.10">
    <property type="entry name" value="NusB-like"/>
    <property type="match status" value="1"/>
</dbReference>
<feature type="binding site" evidence="13">
    <location>
        <position position="331"/>
    </location>
    <ligand>
        <name>S-adenosyl-L-methionine</name>
        <dbReference type="ChEBI" id="CHEBI:59789"/>
    </ligand>
</feature>
<dbReference type="InterPro" id="IPR023267">
    <property type="entry name" value="RCMT"/>
</dbReference>
<dbReference type="Pfam" id="PF01029">
    <property type="entry name" value="NusB"/>
    <property type="match status" value="1"/>
</dbReference>
<evidence type="ECO:0000256" key="10">
    <source>
        <dbReference type="ARBA" id="ARBA00030399"/>
    </source>
</evidence>
<evidence type="ECO:0000259" key="14">
    <source>
        <dbReference type="PROSITE" id="PS51686"/>
    </source>
</evidence>
<evidence type="ECO:0000256" key="11">
    <source>
        <dbReference type="ARBA" id="ARBA00031088"/>
    </source>
</evidence>
<dbReference type="SUPFAM" id="SSF48013">
    <property type="entry name" value="NusB-like"/>
    <property type="match status" value="1"/>
</dbReference>
<evidence type="ECO:0000256" key="7">
    <source>
        <dbReference type="ARBA" id="ARBA00022679"/>
    </source>
</evidence>
<feature type="binding site" evidence="13">
    <location>
        <position position="313"/>
    </location>
    <ligand>
        <name>S-adenosyl-L-methionine</name>
        <dbReference type="ChEBI" id="CHEBI:59789"/>
    </ligand>
</feature>
<organism evidence="15 16">
    <name type="scientific">Herbinix hemicellulosilytica</name>
    <dbReference type="NCBI Taxonomy" id="1564487"/>
    <lineage>
        <taxon>Bacteria</taxon>
        <taxon>Bacillati</taxon>
        <taxon>Bacillota</taxon>
        <taxon>Clostridia</taxon>
        <taxon>Lachnospirales</taxon>
        <taxon>Lachnospiraceae</taxon>
        <taxon>Herbinix</taxon>
    </lineage>
</organism>
<keyword evidence="8 13" id="KW-0949">S-adenosyl-L-methionine</keyword>
<evidence type="ECO:0000256" key="2">
    <source>
        <dbReference type="ARBA" id="ARBA00004496"/>
    </source>
</evidence>
<dbReference type="NCBIfam" id="TIGR00563">
    <property type="entry name" value="rsmB"/>
    <property type="match status" value="1"/>
</dbReference>
<feature type="binding site" evidence="13">
    <location>
        <begin position="265"/>
        <end position="271"/>
    </location>
    <ligand>
        <name>S-adenosyl-L-methionine</name>
        <dbReference type="ChEBI" id="CHEBI:59789"/>
    </ligand>
</feature>
<dbReference type="PROSITE" id="PS51686">
    <property type="entry name" value="SAM_MT_RSMB_NOP"/>
    <property type="match status" value="1"/>
</dbReference>
<dbReference type="GO" id="GO:0005737">
    <property type="term" value="C:cytoplasm"/>
    <property type="evidence" value="ECO:0007669"/>
    <property type="project" value="UniProtKB-SubCell"/>
</dbReference>
<dbReference type="AlphaFoldDB" id="A0A0H5SGS6"/>
<reference evidence="15 16" key="1">
    <citation type="submission" date="2015-06" db="EMBL/GenBank/DDBJ databases">
        <authorList>
            <person name="Wibberg Daniel"/>
        </authorList>
    </citation>
    <scope>NUCLEOTIDE SEQUENCE [LARGE SCALE GENOMIC DNA]</scope>
    <source>
        <strain evidence="15 16">T3/55T</strain>
    </source>
</reference>
<dbReference type="InterPro" id="IPR029063">
    <property type="entry name" value="SAM-dependent_MTases_sf"/>
</dbReference>
<dbReference type="RefSeq" id="WP_103202777.1">
    <property type="nucleotide sequence ID" value="NZ_CVTD020000016.1"/>
</dbReference>
<dbReference type="EC" id="2.1.1.176" evidence="3"/>
<dbReference type="Proteomes" id="UP000236497">
    <property type="component" value="Unassembled WGS sequence"/>
</dbReference>
<name>A0A0H5SGS6_HERHM</name>
<evidence type="ECO:0000256" key="3">
    <source>
        <dbReference type="ARBA" id="ARBA00012140"/>
    </source>
</evidence>
<proteinExistence type="inferred from homology"/>
<dbReference type="SUPFAM" id="SSF53335">
    <property type="entry name" value="S-adenosyl-L-methionine-dependent methyltransferases"/>
    <property type="match status" value="1"/>
</dbReference>
<evidence type="ECO:0000313" key="15">
    <source>
        <dbReference type="EMBL" id="CRZ34664.1"/>
    </source>
</evidence>
<feature type="domain" description="SAM-dependent MTase RsmB/NOP-type" evidence="14">
    <location>
        <begin position="175"/>
        <end position="448"/>
    </location>
</feature>
<evidence type="ECO:0000313" key="16">
    <source>
        <dbReference type="Proteomes" id="UP000236497"/>
    </source>
</evidence>
<dbReference type="GO" id="GO:0008649">
    <property type="term" value="F:rRNA methyltransferase activity"/>
    <property type="evidence" value="ECO:0007669"/>
    <property type="project" value="InterPro"/>
</dbReference>
<evidence type="ECO:0000256" key="6">
    <source>
        <dbReference type="ARBA" id="ARBA00022603"/>
    </source>
</evidence>
<keyword evidence="7 13" id="KW-0808">Transferase</keyword>
<keyword evidence="16" id="KW-1185">Reference proteome</keyword>
<dbReference type="InterPro" id="IPR001678">
    <property type="entry name" value="MeTrfase_RsmB-F_NOP2_dom"/>
</dbReference>
<evidence type="ECO:0000256" key="8">
    <source>
        <dbReference type="ARBA" id="ARBA00022691"/>
    </source>
</evidence>
<dbReference type="CDD" id="cd02440">
    <property type="entry name" value="AdoMet_MTases"/>
    <property type="match status" value="1"/>
</dbReference>
<sequence>MTDHKNEREIVLDMLLEVIEGDQFSHAVLNNTLKRYQDRPKHERAFISRLFAGTVKHYITLDYIIEQFSSVPVRKMKPLIRNLLRLSTYQLMYMDKIPASAVCNEAVKLAKRRGFAGLSGFVNANLRTIARRKDDIRFPDKDKNFGYYLSIMYSVPQWIADMLLKQYKPEQVETMLIASLREKDITIRCNIKKATPDELKKLLSNEGVTAAEHPYLKEAFIIKDFDYLEGLDTFKKGLFTIQDASSMLVGKIAGAKNDDFVVDVCAAPGGKSLHLAENAALVSARDLTEYKVGLINENIRRMGLNNIETKVWDARVLDPDIVGKADIVIADLPCSGLGVLGKKYDIKYKLTQNQQKELVTLQREILDVVCRYVKPGGVLIYSTCTVDRRENIDNMDWFLRNHKDFEAENINDFLPEELHSDTTKNGYLQLLQGVHPTDGFFICRLRKTKQTLC</sequence>
<feature type="binding site" evidence="13">
    <location>
        <position position="286"/>
    </location>
    <ligand>
        <name>S-adenosyl-L-methionine</name>
        <dbReference type="ChEBI" id="CHEBI:59789"/>
    </ligand>
</feature>
<dbReference type="GO" id="GO:0003723">
    <property type="term" value="F:RNA binding"/>
    <property type="evidence" value="ECO:0007669"/>
    <property type="project" value="UniProtKB-UniRule"/>
</dbReference>
<dbReference type="InterPro" id="IPR054728">
    <property type="entry name" value="RsmB-like_ferredoxin"/>
</dbReference>
<evidence type="ECO:0000256" key="13">
    <source>
        <dbReference type="PROSITE-ProRule" id="PRU01023"/>
    </source>
</evidence>
<evidence type="ECO:0000256" key="9">
    <source>
        <dbReference type="ARBA" id="ARBA00022884"/>
    </source>
</evidence>
<accession>A0A0H5SGS6</accession>
<dbReference type="Gene3D" id="3.40.50.150">
    <property type="entry name" value="Vaccinia Virus protein VP39"/>
    <property type="match status" value="1"/>
</dbReference>
<dbReference type="Gene3D" id="3.30.70.1170">
    <property type="entry name" value="Sun protein, domain 3"/>
    <property type="match status" value="1"/>
</dbReference>
<gene>
    <name evidence="15" type="ORF">HHT355_1463</name>
</gene>
<comment type="similarity">
    <text evidence="13">Belongs to the class I-like SAM-binding methyltransferase superfamily. RsmB/NOP family.</text>
</comment>
<keyword evidence="4" id="KW-0963">Cytoplasm</keyword>
<dbReference type="Pfam" id="PF22458">
    <property type="entry name" value="RsmF-B_ferredox"/>
    <property type="match status" value="1"/>
</dbReference>
<dbReference type="GO" id="GO:0006355">
    <property type="term" value="P:regulation of DNA-templated transcription"/>
    <property type="evidence" value="ECO:0007669"/>
    <property type="project" value="InterPro"/>
</dbReference>
<feature type="active site" description="Nucleophile" evidence="13">
    <location>
        <position position="384"/>
    </location>
</feature>
<comment type="function">
    <text evidence="1">Specifically methylates the cytosine at position 967 (m5C967) of 16S rRNA.</text>
</comment>
<dbReference type="InterPro" id="IPR049560">
    <property type="entry name" value="MeTrfase_RsmB-F_NOP2_cat"/>
</dbReference>
<evidence type="ECO:0000256" key="5">
    <source>
        <dbReference type="ARBA" id="ARBA00022552"/>
    </source>
</evidence>
<evidence type="ECO:0000256" key="4">
    <source>
        <dbReference type="ARBA" id="ARBA00022490"/>
    </source>
</evidence>
<dbReference type="EMBL" id="CVTD020000016">
    <property type="protein sequence ID" value="CRZ34664.1"/>
    <property type="molecule type" value="Genomic_DNA"/>
</dbReference>
<keyword evidence="9 13" id="KW-0694">RNA-binding</keyword>
<keyword evidence="6 13" id="KW-0489">Methyltransferase</keyword>
<dbReference type="OrthoDB" id="9810297at2"/>
<dbReference type="PANTHER" id="PTHR22807">
    <property type="entry name" value="NOP2 YEAST -RELATED NOL1/NOP2/FMU SUN DOMAIN-CONTAINING"/>
    <property type="match status" value="1"/>
</dbReference>
<evidence type="ECO:0000256" key="12">
    <source>
        <dbReference type="ARBA" id="ARBA00047283"/>
    </source>
</evidence>
<dbReference type="InterPro" id="IPR035926">
    <property type="entry name" value="NusB-like_sf"/>
</dbReference>
<dbReference type="PANTHER" id="PTHR22807:SF53">
    <property type="entry name" value="RIBOSOMAL RNA SMALL SUBUNIT METHYLTRANSFERASE B-RELATED"/>
    <property type="match status" value="1"/>
</dbReference>
<dbReference type="PRINTS" id="PR02008">
    <property type="entry name" value="RCMTFAMILY"/>
</dbReference>
<dbReference type="NCBIfam" id="NF011494">
    <property type="entry name" value="PRK14902.1"/>
    <property type="match status" value="1"/>
</dbReference>